<dbReference type="Proteomes" id="UP000274131">
    <property type="component" value="Unassembled WGS sequence"/>
</dbReference>
<feature type="region of interest" description="Disordered" evidence="1">
    <location>
        <begin position="1019"/>
        <end position="1063"/>
    </location>
</feature>
<feature type="region of interest" description="Disordered" evidence="1">
    <location>
        <begin position="460"/>
        <end position="530"/>
    </location>
</feature>
<organism evidence="4">
    <name type="scientific">Enterobius vermicularis</name>
    <name type="common">Human pinworm</name>
    <dbReference type="NCBI Taxonomy" id="51028"/>
    <lineage>
        <taxon>Eukaryota</taxon>
        <taxon>Metazoa</taxon>
        <taxon>Ecdysozoa</taxon>
        <taxon>Nematoda</taxon>
        <taxon>Chromadorea</taxon>
        <taxon>Rhabditida</taxon>
        <taxon>Spirurina</taxon>
        <taxon>Oxyuridomorpha</taxon>
        <taxon>Oxyuroidea</taxon>
        <taxon>Oxyuridae</taxon>
        <taxon>Enterobius</taxon>
    </lineage>
</organism>
<protein>
    <submittedName>
        <fullName evidence="4">CshA_repeat domain-containing protein</fullName>
    </submittedName>
</protein>
<feature type="compositionally biased region" description="Basic and acidic residues" evidence="1">
    <location>
        <begin position="1027"/>
        <end position="1062"/>
    </location>
</feature>
<reference evidence="4" key="1">
    <citation type="submission" date="2017-02" db="UniProtKB">
        <authorList>
            <consortium name="WormBaseParasite"/>
        </authorList>
    </citation>
    <scope>IDENTIFICATION</scope>
</reference>
<feature type="region of interest" description="Disordered" evidence="1">
    <location>
        <begin position="818"/>
        <end position="852"/>
    </location>
</feature>
<feature type="region of interest" description="Disordered" evidence="1">
    <location>
        <begin position="743"/>
        <end position="774"/>
    </location>
</feature>
<evidence type="ECO:0000256" key="1">
    <source>
        <dbReference type="SAM" id="MobiDB-lite"/>
    </source>
</evidence>
<keyword evidence="3" id="KW-1185">Reference proteome</keyword>
<evidence type="ECO:0000313" key="3">
    <source>
        <dbReference type="Proteomes" id="UP000274131"/>
    </source>
</evidence>
<evidence type="ECO:0000313" key="4">
    <source>
        <dbReference type="WBParaSite" id="EVEC_0001088001-mRNA-1"/>
    </source>
</evidence>
<gene>
    <name evidence="2" type="ORF">EVEC_LOCUS10205</name>
</gene>
<feature type="region of interest" description="Disordered" evidence="1">
    <location>
        <begin position="48"/>
        <end position="73"/>
    </location>
</feature>
<dbReference type="STRING" id="51028.A0A0N4VJ59"/>
<feature type="region of interest" description="Disordered" evidence="1">
    <location>
        <begin position="198"/>
        <end position="219"/>
    </location>
</feature>
<feature type="region of interest" description="Disordered" evidence="1">
    <location>
        <begin position="1"/>
        <end position="22"/>
    </location>
</feature>
<sequence>AVEVVSGVQPEDLAGLPGTTPAPVTTLRSATILDIDGNPLPTNERAEYLGPDGGPIPVNERGEPLGPDGETLKKNNDGNYVYPMRNLPQEPTSSHSVPVTQITTPRPRLASGHVVRVSEDGTVSLDGQEIQPGEDAKVHIMREWIGEERSTPEPVEVVTDKTVPQFPEVLSRMPPEEVPGVPGTTPAQVTTSKAIPIVDIDGNPLPKNERGEPLGPDGEPIVLGEREEPLGPDGETLKKDSEGNYVYPMRILPQEPTTSGSIPIIKITTPSPRVIASVIYEDGVPLGTGRDGFPIHSDGKTPVEVNNQNEPLGPDNHVLQKDEDGNYIWPQKSTDVLVLGVATGESHLSSSTPFEATPEKIPAQLSSTRVPAAVKPFLEVVLNDKEHLRLSPNETTQLPSGHIVRVSEDGTVYFEGHEIQAGEDGKVHIPQEWISEEASTPEPVEAVTDKTVAQVPDLLSGMPPEVEGGLRGTTPAQGTTPKGATIVDIDGNPLSTNERGEPLGPDGEPVTLDERGEPLGPDGETLKKDSQGNYVYPMRILPPEPTTSPGAPLREATTPSPRLIARVIYEDGVPLTTGSDGSPIHFDGKTPVELNEQNEPLGPDNNVLEKDEQGNYIWPQKSTDVLALGLGIVEPRLSSPRPFEVTPKKIPTSLSSTPGPARVKPFVEVVLPDKEELRLSPNETKELASGHIVQVSEDGAVSLDGQVIQPGEDAKVHIPKEWISEQASTMQAIEVITDRTVIQPVGPDGEPITLDEREEPLGPGGETLKKDSDGNYVYPMRILPEEPTSSRGLPLIETTTSPRRVIVPVIYEDGVPLTTGSDGSPIHSDGKTPVKLNEQNEPLGPDGNVLRKDEEGNYVWPENSTSVLASIVPKVQPDVSSPVPFEVTPEKSPTPLSSTRSPAIVKPFVEVVLPDKQQLRLSPNERKQLTSGHIVRVSEDGTVSLDGHDIQPGKDQKVHIPLEWISEEASTPEGVEMVTDKTVAQVSEVVSGISPEEVAGLSRTTPALVATPKVPTIVDIDGNPLPRNEKGEALGHEGEPVRLDERGEPLDPDGEKLKKDSDGNYVYPMRILPQEQTTSRGAPLTEATTPGPRVIASVIYEDGVPLATGSDGSPIHSDGKTPVELNAENEPLGPDRNVLEKDIDGNYVWPQKSTDVLALGVRTVEPHVPSTVPFEIASETPGRFLSETTLGPPGTVGPYIEVIVPDHGKLGLRPNESMELPGGHVLRVSEDGTVSFDGKVIQPREDGKVSIPKEWISEEASTSEPVEVATDKTLAQLPELASGFPAEEVPGVSGATPAQVTTPKSATIVDIDGNPLQTNQEGEVLGPDGKPVRYNDASEPLGPDGERLKKNKNGAFVYPMRTVQATTSIILPSFETTRASSLESIPVIYEDGVPLNITDDGVLIHADGSTLVEVNEENEPIGPDKNVLRKDRDGKYVWPQKSTEVIALGVATVPPELTLPTSVGLSSDIITAAPELIRSIEIILPDKQRIELKVNETVELPSGHTVYISEDGTVFVDGNVVQPEEDGKVKISPGFVAEKKPTDGPLEVFTDKSLVGSFGVYGESSTVYVTMVTPSGAVQVEKTRGEWLSETFRLVVFVKVMGGEFVSLLFLLDWSFHNYGCDRR</sequence>
<feature type="region of interest" description="Disordered" evidence="1">
    <location>
        <begin position="1311"/>
        <end position="1346"/>
    </location>
</feature>
<evidence type="ECO:0000313" key="2">
    <source>
        <dbReference type="EMBL" id="VDD95454.1"/>
    </source>
</evidence>
<name>A0A0N4VJ59_ENTVE</name>
<reference evidence="2 3" key="2">
    <citation type="submission" date="2018-10" db="EMBL/GenBank/DDBJ databases">
        <authorList>
            <consortium name="Pathogen Informatics"/>
        </authorList>
    </citation>
    <scope>NUCLEOTIDE SEQUENCE [LARGE SCALE GENOMIC DNA]</scope>
</reference>
<dbReference type="OrthoDB" id="10045365at2759"/>
<accession>A0A0N4VJ59</accession>
<dbReference type="EMBL" id="UXUI01010631">
    <property type="protein sequence ID" value="VDD95454.1"/>
    <property type="molecule type" value="Genomic_DNA"/>
</dbReference>
<proteinExistence type="predicted"/>
<dbReference type="WBParaSite" id="EVEC_0001088001-mRNA-1">
    <property type="protein sequence ID" value="EVEC_0001088001-mRNA-1"/>
    <property type="gene ID" value="EVEC_0001088001"/>
</dbReference>